<evidence type="ECO:0000313" key="3">
    <source>
        <dbReference type="Proteomes" id="UP000186551"/>
    </source>
</evidence>
<evidence type="ECO:0000313" key="2">
    <source>
        <dbReference type="EMBL" id="OKL39596.1"/>
    </source>
</evidence>
<reference evidence="2 3" key="1">
    <citation type="submission" date="2016-03" db="EMBL/GenBank/DDBJ databases">
        <title>Genome sequence of Pontibacter sp. nov., of the family cytophagaceae, isolated from marine sediment of the Yellow Sea, China.</title>
        <authorList>
            <person name="Zhang G."/>
            <person name="Zhang R."/>
        </authorList>
    </citation>
    <scope>NUCLEOTIDE SEQUENCE [LARGE SCALE GENOMIC DNA]</scope>
    <source>
        <strain evidence="2 3">S10-8</strain>
    </source>
</reference>
<dbReference type="EMBL" id="LVWA01000008">
    <property type="protein sequence ID" value="OKL39596.1"/>
    <property type="molecule type" value="Genomic_DNA"/>
</dbReference>
<accession>A0A1Q5PBJ1</accession>
<proteinExistence type="predicted"/>
<dbReference type="Proteomes" id="UP000186551">
    <property type="component" value="Unassembled WGS sequence"/>
</dbReference>
<comment type="caution">
    <text evidence="2">The sequence shown here is derived from an EMBL/GenBank/DDBJ whole genome shotgun (WGS) entry which is preliminary data.</text>
</comment>
<feature type="region of interest" description="Disordered" evidence="1">
    <location>
        <begin position="23"/>
        <end position="52"/>
    </location>
</feature>
<gene>
    <name evidence="2" type="ORF">A3841_01225</name>
</gene>
<feature type="compositionally biased region" description="Basic residues" evidence="1">
    <location>
        <begin position="33"/>
        <end position="43"/>
    </location>
</feature>
<dbReference type="AlphaFoldDB" id="A0A1Q5PBJ1"/>
<keyword evidence="3" id="KW-1185">Reference proteome</keyword>
<name>A0A1Q5PBJ1_9BACT</name>
<evidence type="ECO:0000256" key="1">
    <source>
        <dbReference type="SAM" id="MobiDB-lite"/>
    </source>
</evidence>
<protein>
    <submittedName>
        <fullName evidence="2">Uncharacterized protein</fullName>
    </submittedName>
</protein>
<organism evidence="2 3">
    <name type="scientific">Pontibacter flavimaris</name>
    <dbReference type="NCBI Taxonomy" id="1797110"/>
    <lineage>
        <taxon>Bacteria</taxon>
        <taxon>Pseudomonadati</taxon>
        <taxon>Bacteroidota</taxon>
        <taxon>Cytophagia</taxon>
        <taxon>Cytophagales</taxon>
        <taxon>Hymenobacteraceae</taxon>
        <taxon>Pontibacter</taxon>
    </lineage>
</organism>
<sequence length="66" mass="7239">MFPSCELPFLKYENARKISENGQAAHRNLLKTSQHRNNSRTGKHAGMGAALPASPCRGLLSYPRSA</sequence>